<evidence type="ECO:0000313" key="3">
    <source>
        <dbReference type="Proteomes" id="UP000288716"/>
    </source>
</evidence>
<gene>
    <name evidence="2" type="ORF">B4U80_07713</name>
</gene>
<name>A0A443RN84_9ACAR</name>
<evidence type="ECO:0000259" key="1">
    <source>
        <dbReference type="Pfam" id="PF07727"/>
    </source>
</evidence>
<organism evidence="2 3">
    <name type="scientific">Leptotrombidium deliense</name>
    <dbReference type="NCBI Taxonomy" id="299467"/>
    <lineage>
        <taxon>Eukaryota</taxon>
        <taxon>Metazoa</taxon>
        <taxon>Ecdysozoa</taxon>
        <taxon>Arthropoda</taxon>
        <taxon>Chelicerata</taxon>
        <taxon>Arachnida</taxon>
        <taxon>Acari</taxon>
        <taxon>Acariformes</taxon>
        <taxon>Trombidiformes</taxon>
        <taxon>Prostigmata</taxon>
        <taxon>Anystina</taxon>
        <taxon>Parasitengona</taxon>
        <taxon>Trombiculoidea</taxon>
        <taxon>Trombiculidae</taxon>
        <taxon>Leptotrombidium</taxon>
    </lineage>
</organism>
<feature type="domain" description="Reverse transcriptase Ty1/copia-type" evidence="1">
    <location>
        <begin position="1"/>
        <end position="145"/>
    </location>
</feature>
<proteinExistence type="predicted"/>
<dbReference type="InterPro" id="IPR013103">
    <property type="entry name" value="RVT_2"/>
</dbReference>
<sequence>MKQPEGFSDGDRSDKVCRLQKSLYGLKQAPRQWNVKFRSFLEKFGLRRSDADNCVYVANENNHRTILGIYVDDGLLVSTSKVKIKEIVKALQKEFEMSIGVVDCFLGLQVVREEKVLVVHQEAYIRRMLTKYGMEDCKPVRTPMDASNKLVKAESNACKYPYREIVGSLMYAMLGSRPDIAYAV</sequence>
<dbReference type="AlphaFoldDB" id="A0A443RN84"/>
<dbReference type="VEuPathDB" id="VectorBase:LDEU013995"/>
<dbReference type="STRING" id="299467.A0A443RN84"/>
<dbReference type="EMBL" id="NCKV01047163">
    <property type="protein sequence ID" value="RWS16733.1"/>
    <property type="molecule type" value="Genomic_DNA"/>
</dbReference>
<keyword evidence="3" id="KW-1185">Reference proteome</keyword>
<dbReference type="OrthoDB" id="6434303at2759"/>
<dbReference type="Proteomes" id="UP000288716">
    <property type="component" value="Unassembled WGS sequence"/>
</dbReference>
<accession>A0A443RN84</accession>
<protein>
    <submittedName>
        <fullName evidence="2">Gag-pol polyprotein-like protein</fullName>
    </submittedName>
</protein>
<feature type="non-terminal residue" evidence="2">
    <location>
        <position position="184"/>
    </location>
</feature>
<comment type="caution">
    <text evidence="2">The sequence shown here is derived from an EMBL/GenBank/DDBJ whole genome shotgun (WGS) entry which is preliminary data.</text>
</comment>
<dbReference type="Pfam" id="PF07727">
    <property type="entry name" value="RVT_2"/>
    <property type="match status" value="1"/>
</dbReference>
<evidence type="ECO:0000313" key="2">
    <source>
        <dbReference type="EMBL" id="RWS16733.1"/>
    </source>
</evidence>
<reference evidence="2 3" key="1">
    <citation type="journal article" date="2018" name="Gigascience">
        <title>Genomes of trombidid mites reveal novel predicted allergens and laterally-transferred genes associated with secondary metabolism.</title>
        <authorList>
            <person name="Dong X."/>
            <person name="Chaisiri K."/>
            <person name="Xia D."/>
            <person name="Armstrong S.D."/>
            <person name="Fang Y."/>
            <person name="Donnelly M.J."/>
            <person name="Kadowaki T."/>
            <person name="McGarry J.W."/>
            <person name="Darby A.C."/>
            <person name="Makepeace B.L."/>
        </authorList>
    </citation>
    <scope>NUCLEOTIDE SEQUENCE [LARGE SCALE GENOMIC DNA]</scope>
    <source>
        <strain evidence="2">UoL-UT</strain>
    </source>
</reference>